<evidence type="ECO:0000313" key="3">
    <source>
        <dbReference type="Proteomes" id="UP000635606"/>
    </source>
</evidence>
<dbReference type="EMBL" id="BOPH01000039">
    <property type="protein sequence ID" value="GIJ68312.1"/>
    <property type="molecule type" value="Genomic_DNA"/>
</dbReference>
<proteinExistence type="predicted"/>
<accession>A0A8J3ZQG4</accession>
<gene>
    <name evidence="2" type="ORF">Voc01_032290</name>
</gene>
<feature type="region of interest" description="Disordered" evidence="1">
    <location>
        <begin position="1"/>
        <end position="22"/>
    </location>
</feature>
<evidence type="ECO:0000256" key="1">
    <source>
        <dbReference type="SAM" id="MobiDB-lite"/>
    </source>
</evidence>
<dbReference type="Proteomes" id="UP000635606">
    <property type="component" value="Unassembled WGS sequence"/>
</dbReference>
<reference evidence="2" key="1">
    <citation type="submission" date="2021-01" db="EMBL/GenBank/DDBJ databases">
        <title>Whole genome shotgun sequence of Virgisporangium ochraceum NBRC 16418.</title>
        <authorList>
            <person name="Komaki H."/>
            <person name="Tamura T."/>
        </authorList>
    </citation>
    <scope>NUCLEOTIDE SEQUENCE</scope>
    <source>
        <strain evidence="2">NBRC 16418</strain>
    </source>
</reference>
<name>A0A8J3ZQG4_9ACTN</name>
<comment type="caution">
    <text evidence="2">The sequence shown here is derived from an EMBL/GenBank/DDBJ whole genome shotgun (WGS) entry which is preliminary data.</text>
</comment>
<sequence length="83" mass="8553">MRRPSRGPPQPDGTLRQREADPRWRLGAALDTEVGEDLVQAGGVVAAEMAGPFLLYDDLGSAGHVGRGESAVGEGHQSCAGAA</sequence>
<keyword evidence="3" id="KW-1185">Reference proteome</keyword>
<dbReference type="AlphaFoldDB" id="A0A8J3ZQG4"/>
<evidence type="ECO:0000313" key="2">
    <source>
        <dbReference type="EMBL" id="GIJ68312.1"/>
    </source>
</evidence>
<feature type="compositionally biased region" description="Pro residues" evidence="1">
    <location>
        <begin position="1"/>
        <end position="11"/>
    </location>
</feature>
<protein>
    <submittedName>
        <fullName evidence="2">Uncharacterized protein</fullName>
    </submittedName>
</protein>
<organism evidence="2 3">
    <name type="scientific">Virgisporangium ochraceum</name>
    <dbReference type="NCBI Taxonomy" id="65505"/>
    <lineage>
        <taxon>Bacteria</taxon>
        <taxon>Bacillati</taxon>
        <taxon>Actinomycetota</taxon>
        <taxon>Actinomycetes</taxon>
        <taxon>Micromonosporales</taxon>
        <taxon>Micromonosporaceae</taxon>
        <taxon>Virgisporangium</taxon>
    </lineage>
</organism>